<dbReference type="GO" id="GO:0019843">
    <property type="term" value="F:rRNA binding"/>
    <property type="evidence" value="ECO:0007669"/>
    <property type="project" value="UniProtKB-KW"/>
</dbReference>
<dbReference type="Pfam" id="PF13041">
    <property type="entry name" value="PPR_2"/>
    <property type="match status" value="1"/>
</dbReference>
<dbReference type="PANTHER" id="PTHR16276">
    <property type="entry name" value="PENTATRICOPEPTIDE REPEAT DOMAIN-CONTAINING PROTEIN 3"/>
    <property type="match status" value="1"/>
</dbReference>
<evidence type="ECO:0000256" key="7">
    <source>
        <dbReference type="ARBA" id="ARBA00022946"/>
    </source>
</evidence>
<dbReference type="InterPro" id="IPR011990">
    <property type="entry name" value="TPR-like_helical_dom_sf"/>
</dbReference>
<dbReference type="Pfam" id="PF22330">
    <property type="entry name" value="Rib_mS39_PPR"/>
    <property type="match status" value="1"/>
</dbReference>
<dbReference type="GO" id="GO:1990904">
    <property type="term" value="C:ribonucleoprotein complex"/>
    <property type="evidence" value="ECO:0007669"/>
    <property type="project" value="UniProtKB-KW"/>
</dbReference>
<protein>
    <recommendedName>
        <fullName evidence="11">Small ribosomal subunit protein mS39</fullName>
    </recommendedName>
</protein>
<keyword evidence="5" id="KW-0810">Translation regulation</keyword>
<dbReference type="InterPro" id="IPR037387">
    <property type="entry name" value="PTCD3"/>
</dbReference>
<keyword evidence="15" id="KW-1185">Reference proteome</keyword>
<evidence type="ECO:0000256" key="4">
    <source>
        <dbReference type="ARBA" id="ARBA00022737"/>
    </source>
</evidence>
<evidence type="ECO:0000256" key="5">
    <source>
        <dbReference type="ARBA" id="ARBA00022845"/>
    </source>
</evidence>
<comment type="similarity">
    <text evidence="2">Belongs to the mitochondrion-specific ribosomal protein mS39 family.</text>
</comment>
<keyword evidence="10" id="KW-0687">Ribonucleoprotein</keyword>
<dbReference type="InterPro" id="IPR055063">
    <property type="entry name" value="Rib_mS39_PPR"/>
</dbReference>
<feature type="repeat" description="PPR" evidence="12">
    <location>
        <begin position="269"/>
        <end position="303"/>
    </location>
</feature>
<dbReference type="PANTHER" id="PTHR16276:SF1">
    <property type="entry name" value="SMALL RIBOSOMAL SUBUNIT PROTEIN MS39"/>
    <property type="match status" value="1"/>
</dbReference>
<organism evidence="14 15">
    <name type="scientific">Holothuria leucospilota</name>
    <name type="common">Black long sea cucumber</name>
    <name type="synonym">Mertensiothuria leucospilota</name>
    <dbReference type="NCBI Taxonomy" id="206669"/>
    <lineage>
        <taxon>Eukaryota</taxon>
        <taxon>Metazoa</taxon>
        <taxon>Echinodermata</taxon>
        <taxon>Eleutherozoa</taxon>
        <taxon>Echinozoa</taxon>
        <taxon>Holothuroidea</taxon>
        <taxon>Aspidochirotacea</taxon>
        <taxon>Aspidochirotida</taxon>
        <taxon>Holothuriidae</taxon>
        <taxon>Holothuria</taxon>
    </lineage>
</organism>
<evidence type="ECO:0000256" key="6">
    <source>
        <dbReference type="ARBA" id="ARBA00022884"/>
    </source>
</evidence>
<dbReference type="GO" id="GO:0043024">
    <property type="term" value="F:ribosomal small subunit binding"/>
    <property type="evidence" value="ECO:0007669"/>
    <property type="project" value="InterPro"/>
</dbReference>
<dbReference type="GO" id="GO:0005739">
    <property type="term" value="C:mitochondrion"/>
    <property type="evidence" value="ECO:0007669"/>
    <property type="project" value="UniProtKB-SubCell"/>
</dbReference>
<dbReference type="OrthoDB" id="185373at2759"/>
<gene>
    <name evidence="14" type="ORF">HOLleu_33126</name>
</gene>
<keyword evidence="3" id="KW-0699">rRNA-binding</keyword>
<keyword evidence="4" id="KW-0677">Repeat</keyword>
<feature type="region of interest" description="Disordered" evidence="13">
    <location>
        <begin position="217"/>
        <end position="253"/>
    </location>
</feature>
<comment type="caution">
    <text evidence="14">The sequence shown here is derived from an EMBL/GenBank/DDBJ whole genome shotgun (WGS) entry which is preliminary data.</text>
</comment>
<dbReference type="Proteomes" id="UP001152320">
    <property type="component" value="Chromosome 17"/>
</dbReference>
<feature type="compositionally biased region" description="Acidic residues" evidence="13">
    <location>
        <begin position="224"/>
        <end position="234"/>
    </location>
</feature>
<dbReference type="PROSITE" id="PS51375">
    <property type="entry name" value="PPR"/>
    <property type="match status" value="1"/>
</dbReference>
<name>A0A9Q0YN49_HOLLE</name>
<reference evidence="14" key="1">
    <citation type="submission" date="2021-10" db="EMBL/GenBank/DDBJ databases">
        <title>Tropical sea cucumber genome reveals ecological adaptation and Cuvierian tubules defense mechanism.</title>
        <authorList>
            <person name="Chen T."/>
        </authorList>
    </citation>
    <scope>NUCLEOTIDE SEQUENCE</scope>
    <source>
        <strain evidence="14">Nanhai2018</strain>
        <tissue evidence="14">Muscle</tissue>
    </source>
</reference>
<evidence type="ECO:0000256" key="10">
    <source>
        <dbReference type="ARBA" id="ARBA00023274"/>
    </source>
</evidence>
<dbReference type="NCBIfam" id="TIGR00756">
    <property type="entry name" value="PPR"/>
    <property type="match status" value="1"/>
</dbReference>
<evidence type="ECO:0000256" key="12">
    <source>
        <dbReference type="PROSITE-ProRule" id="PRU00708"/>
    </source>
</evidence>
<evidence type="ECO:0000313" key="15">
    <source>
        <dbReference type="Proteomes" id="UP001152320"/>
    </source>
</evidence>
<proteinExistence type="inferred from homology"/>
<dbReference type="Gene3D" id="1.25.40.10">
    <property type="entry name" value="Tetratricopeptide repeat domain"/>
    <property type="match status" value="2"/>
</dbReference>
<evidence type="ECO:0000256" key="2">
    <source>
        <dbReference type="ARBA" id="ARBA00008551"/>
    </source>
</evidence>
<dbReference type="Pfam" id="PF13812">
    <property type="entry name" value="PPR_3"/>
    <property type="match status" value="1"/>
</dbReference>
<evidence type="ECO:0000256" key="1">
    <source>
        <dbReference type="ARBA" id="ARBA00004173"/>
    </source>
</evidence>
<sequence>MASFCQLSTLRQTCILCHKLPTFKNLSRCIVHSSSNFQSTVQTEEENKVLTEKKIIIPKRKKKDNLAVLRALSDTVGKDPTASPYHFHDDPYLLPKTPMERKRYLLAGDSGRKAAQLVIKTRPDLFLAHQHDEPKIEAYTPSLKTYVFEEPSEDGIMERLDRLDLKAAAKMHQQLRDAGKAVSLKVSNALLEALCCYNCESPDEVMQLEIKWEKGETTAADAAPPEEEEKEDEAPPPPAVKQPMRRQQEIKWRDDNEAQKVFESLEKPDSRSYNTMIRGMVKHGAHNKAFHLFNEMQENGIQTSLEAYNSLISAVVSIREDYKERWEVLVQIMKQMQAENVHPDVYTFNNLLNQLRLLGAIGRKKALSVLSEMRAVNVAPSLGTYNLLLNIFYKDNLPPNDILYDIMDTIEGEHFYYRDPMDVNFFKNAMNVCFNLKDVRLAYRVDALMNTGSNYKLIGDYAKQSLYYAKFLHLICLMDSTDAMFEYYNQFVPSAFIPSSMVYMDMMRSIQTAGTIEKLSEIWKDMCTYGLRFRQEPIDLLIQIMATADSTDKKLLTALADVAKDVQKAFEESKSQRNQMSWNSLGLTNLLMIYIRAEDVEKAWTTLKMFPKLNMTPGQAIMEDFLTLCAKQKDADKAIDCVKLAVQKSLAYAPALMEKVKTTMELTAQQSERITTIMSEEDDIGVTKKQ</sequence>
<dbReference type="AlphaFoldDB" id="A0A9Q0YN49"/>
<dbReference type="GO" id="GO:0006417">
    <property type="term" value="P:regulation of translation"/>
    <property type="evidence" value="ECO:0007669"/>
    <property type="project" value="UniProtKB-KW"/>
</dbReference>
<evidence type="ECO:0000256" key="13">
    <source>
        <dbReference type="SAM" id="MobiDB-lite"/>
    </source>
</evidence>
<dbReference type="InterPro" id="IPR002885">
    <property type="entry name" value="PPR_rpt"/>
</dbReference>
<dbReference type="EMBL" id="JAIZAY010000017">
    <property type="protein sequence ID" value="KAJ8025539.1"/>
    <property type="molecule type" value="Genomic_DNA"/>
</dbReference>
<keyword evidence="7" id="KW-0809">Transit peptide</keyword>
<evidence type="ECO:0000313" key="14">
    <source>
        <dbReference type="EMBL" id="KAJ8025539.1"/>
    </source>
</evidence>
<comment type="subcellular location">
    <subcellularLocation>
        <location evidence="1">Mitochondrion</location>
    </subcellularLocation>
</comment>
<evidence type="ECO:0000256" key="11">
    <source>
        <dbReference type="ARBA" id="ARBA00035134"/>
    </source>
</evidence>
<keyword evidence="6" id="KW-0694">RNA-binding</keyword>
<dbReference type="GO" id="GO:0032543">
    <property type="term" value="P:mitochondrial translation"/>
    <property type="evidence" value="ECO:0007669"/>
    <property type="project" value="InterPro"/>
</dbReference>
<accession>A0A9Q0YN49</accession>
<keyword evidence="9" id="KW-0496">Mitochondrion</keyword>
<keyword evidence="8" id="KW-0689">Ribosomal protein</keyword>
<evidence type="ECO:0000256" key="3">
    <source>
        <dbReference type="ARBA" id="ARBA00022730"/>
    </source>
</evidence>
<evidence type="ECO:0000256" key="8">
    <source>
        <dbReference type="ARBA" id="ARBA00022980"/>
    </source>
</evidence>
<evidence type="ECO:0000256" key="9">
    <source>
        <dbReference type="ARBA" id="ARBA00023128"/>
    </source>
</evidence>
<dbReference type="GO" id="GO:0005840">
    <property type="term" value="C:ribosome"/>
    <property type="evidence" value="ECO:0007669"/>
    <property type="project" value="UniProtKB-KW"/>
</dbReference>